<reference evidence="2" key="1">
    <citation type="submission" date="2021-04" db="EMBL/GenBank/DDBJ databases">
        <title>Genome based classification of Actinospica acidithermotolerans sp. nov., an actinobacterium isolated from an Indonesian hot spring.</title>
        <authorList>
            <person name="Kusuma A.B."/>
            <person name="Putra K.E."/>
            <person name="Nafisah S."/>
            <person name="Loh J."/>
            <person name="Nouioui I."/>
            <person name="Goodfellow M."/>
        </authorList>
    </citation>
    <scope>NUCLEOTIDE SEQUENCE</scope>
    <source>
        <strain evidence="2">MGRD01-02</strain>
    </source>
</reference>
<feature type="transmembrane region" description="Helical" evidence="1">
    <location>
        <begin position="34"/>
        <end position="54"/>
    </location>
</feature>
<feature type="transmembrane region" description="Helical" evidence="1">
    <location>
        <begin position="92"/>
        <end position="111"/>
    </location>
</feature>
<proteinExistence type="predicted"/>
<name>A0A941IFB1_9ACTN</name>
<keyword evidence="1" id="KW-1133">Transmembrane helix</keyword>
<dbReference type="EMBL" id="JAGSOH010000002">
    <property type="protein sequence ID" value="MBR7824849.1"/>
    <property type="molecule type" value="Genomic_DNA"/>
</dbReference>
<dbReference type="AlphaFoldDB" id="A0A941IFB1"/>
<evidence type="ECO:0000256" key="1">
    <source>
        <dbReference type="SAM" id="Phobius"/>
    </source>
</evidence>
<evidence type="ECO:0000313" key="3">
    <source>
        <dbReference type="Proteomes" id="UP000676325"/>
    </source>
</evidence>
<protein>
    <submittedName>
        <fullName evidence="2">Uncharacterized protein</fullName>
    </submittedName>
</protein>
<dbReference type="Proteomes" id="UP000676325">
    <property type="component" value="Unassembled WGS sequence"/>
</dbReference>
<keyword evidence="1" id="KW-0812">Transmembrane</keyword>
<evidence type="ECO:0000313" key="2">
    <source>
        <dbReference type="EMBL" id="MBR7824849.1"/>
    </source>
</evidence>
<feature type="transmembrane region" description="Helical" evidence="1">
    <location>
        <begin position="196"/>
        <end position="214"/>
    </location>
</feature>
<feature type="transmembrane region" description="Helical" evidence="1">
    <location>
        <begin position="265"/>
        <end position="291"/>
    </location>
</feature>
<gene>
    <name evidence="2" type="ORF">KDK95_00910</name>
</gene>
<feature type="transmembrane region" description="Helical" evidence="1">
    <location>
        <begin position="60"/>
        <end position="80"/>
    </location>
</feature>
<organism evidence="2 3">
    <name type="scientific">Actinospica acidithermotolerans</name>
    <dbReference type="NCBI Taxonomy" id="2828514"/>
    <lineage>
        <taxon>Bacteria</taxon>
        <taxon>Bacillati</taxon>
        <taxon>Actinomycetota</taxon>
        <taxon>Actinomycetes</taxon>
        <taxon>Catenulisporales</taxon>
        <taxon>Actinospicaceae</taxon>
        <taxon>Actinospica</taxon>
    </lineage>
</organism>
<keyword evidence="1" id="KW-0472">Membrane</keyword>
<feature type="transmembrane region" description="Helical" evidence="1">
    <location>
        <begin position="334"/>
        <end position="351"/>
    </location>
</feature>
<feature type="transmembrane region" description="Helical" evidence="1">
    <location>
        <begin position="131"/>
        <end position="149"/>
    </location>
</feature>
<comment type="caution">
    <text evidence="2">The sequence shown here is derived from an EMBL/GenBank/DDBJ whole genome shotgun (WGS) entry which is preliminary data.</text>
</comment>
<feature type="transmembrane region" description="Helical" evidence="1">
    <location>
        <begin position="161"/>
        <end position="181"/>
    </location>
</feature>
<keyword evidence="3" id="KW-1185">Reference proteome</keyword>
<sequence>MAENDDQLLESAETWFVRRGLPYFIEDRRATEDVFTPALPLLLGYFVINLMVVLSLRLTLWQRVGGAALGIALLALLYMLRNRVKGERVVGLPSRISWIEFGGFVLIPPIVDLATRRKPKVALVDLGVDVVVVLLILLVASALFPLARWAFRRTFQELGEVFDLAARALPLLFLFNSFLFISKDVWEFSGEMSKHRIWGVVGLFAVFTVLFLFYRLPDEVARVAAHDDRTTIIEACRKTPMETVVERVVLHEGELPLSRSQRLNVLLVLFIGQMLQVLLLGVLVFVFFLGFGKAALTDKLINDWTGHTEDFTDPAYLFNHKLQDYLHFSVDARLWQVSLFLAAVSAFFFAISSMTDEAYKEQFYDRMNRELETAIQVRRVYLALYEGRHAGDPEELSASGVLLQHAHALEHELRELPHQHRHAAPSRLEP</sequence>
<accession>A0A941IFB1</accession>
<dbReference type="RefSeq" id="WP_212516008.1">
    <property type="nucleotide sequence ID" value="NZ_JAGSOH010000002.1"/>
</dbReference>